<dbReference type="Proteomes" id="UP000614350">
    <property type="component" value="Unassembled WGS sequence"/>
</dbReference>
<evidence type="ECO:0000313" key="2">
    <source>
        <dbReference type="EMBL" id="KAF7396249.1"/>
    </source>
</evidence>
<proteinExistence type="predicted"/>
<organism evidence="2 3">
    <name type="scientific">Vespula vulgaris</name>
    <name type="common">Yellow jacket</name>
    <name type="synonym">Wasp</name>
    <dbReference type="NCBI Taxonomy" id="7454"/>
    <lineage>
        <taxon>Eukaryota</taxon>
        <taxon>Metazoa</taxon>
        <taxon>Ecdysozoa</taxon>
        <taxon>Arthropoda</taxon>
        <taxon>Hexapoda</taxon>
        <taxon>Insecta</taxon>
        <taxon>Pterygota</taxon>
        <taxon>Neoptera</taxon>
        <taxon>Endopterygota</taxon>
        <taxon>Hymenoptera</taxon>
        <taxon>Apocrita</taxon>
        <taxon>Aculeata</taxon>
        <taxon>Vespoidea</taxon>
        <taxon>Vespidae</taxon>
        <taxon>Vespinae</taxon>
        <taxon>Vespula</taxon>
    </lineage>
</organism>
<accession>A0A834JWY7</accession>
<feature type="compositionally biased region" description="Low complexity" evidence="1">
    <location>
        <begin position="86"/>
        <end position="108"/>
    </location>
</feature>
<sequence>MVPRKNGSDGDGVVVLSIESFWFGDVESGSVLQSHSSTSEALLSSNEYKGKLANNNEDSVSVVTAVVVHGAKRIDVVMGQIARVASTTSSSTSSNSSSSSSSSSNSRSRSSDPL</sequence>
<name>A0A834JWY7_VESVU</name>
<protein>
    <submittedName>
        <fullName evidence="2">Uncharacterized protein</fullName>
    </submittedName>
</protein>
<evidence type="ECO:0000256" key="1">
    <source>
        <dbReference type="SAM" id="MobiDB-lite"/>
    </source>
</evidence>
<evidence type="ECO:0000313" key="3">
    <source>
        <dbReference type="Proteomes" id="UP000614350"/>
    </source>
</evidence>
<dbReference type="EMBL" id="JACSEA010000007">
    <property type="protein sequence ID" value="KAF7396249.1"/>
    <property type="molecule type" value="Genomic_DNA"/>
</dbReference>
<comment type="caution">
    <text evidence="2">The sequence shown here is derived from an EMBL/GenBank/DDBJ whole genome shotgun (WGS) entry which is preliminary data.</text>
</comment>
<reference evidence="2" key="1">
    <citation type="journal article" date="2020" name="G3 (Bethesda)">
        <title>High-Quality Assemblies for Three Invasive Social Wasps from the &lt;i&gt;Vespula&lt;/i&gt; Genus.</title>
        <authorList>
            <person name="Harrop T.W.R."/>
            <person name="Guhlin J."/>
            <person name="McLaughlin G.M."/>
            <person name="Permina E."/>
            <person name="Stockwell P."/>
            <person name="Gilligan J."/>
            <person name="Le Lec M.F."/>
            <person name="Gruber M.A.M."/>
            <person name="Quinn O."/>
            <person name="Lovegrove M."/>
            <person name="Duncan E.J."/>
            <person name="Remnant E.J."/>
            <person name="Van Eeckhoven J."/>
            <person name="Graham B."/>
            <person name="Knapp R.A."/>
            <person name="Langford K.W."/>
            <person name="Kronenberg Z."/>
            <person name="Press M.O."/>
            <person name="Eacker S.M."/>
            <person name="Wilson-Rankin E.E."/>
            <person name="Purcell J."/>
            <person name="Lester P.J."/>
            <person name="Dearden P.K."/>
        </authorList>
    </citation>
    <scope>NUCLEOTIDE SEQUENCE</scope>
    <source>
        <strain evidence="2">Marl-1</strain>
    </source>
</reference>
<gene>
    <name evidence="2" type="ORF">HZH66_007111</name>
</gene>
<dbReference type="AlphaFoldDB" id="A0A834JWY7"/>
<feature type="region of interest" description="Disordered" evidence="1">
    <location>
        <begin position="85"/>
        <end position="114"/>
    </location>
</feature>
<keyword evidence="3" id="KW-1185">Reference proteome</keyword>